<keyword evidence="6" id="KW-0028">Amino-acid biosynthesis</keyword>
<dbReference type="InterPro" id="IPR002912">
    <property type="entry name" value="ACT_dom"/>
</dbReference>
<dbReference type="NCBIfam" id="TIGR01127">
    <property type="entry name" value="ilvA_1Cterm"/>
    <property type="match status" value="1"/>
</dbReference>
<protein>
    <recommendedName>
        <fullName evidence="10">L-serine dehydratase</fullName>
        <ecNumber evidence="4">4.3.1.17</ecNumber>
        <ecNumber evidence="5">4.3.1.19</ecNumber>
    </recommendedName>
</protein>
<dbReference type="EMBL" id="LAQL01000016">
    <property type="protein sequence ID" value="KLN59340.1"/>
    <property type="molecule type" value="Genomic_DNA"/>
</dbReference>
<dbReference type="AlphaFoldDB" id="A0A0H2MRN3"/>
<comment type="cofactor">
    <cofactor evidence="1">
        <name>pyridoxal 5'-phosphate</name>
        <dbReference type="ChEBI" id="CHEBI:597326"/>
    </cofactor>
</comment>
<dbReference type="InterPro" id="IPR050147">
    <property type="entry name" value="Ser/Thr_Dehydratase"/>
</dbReference>
<dbReference type="EC" id="4.3.1.19" evidence="5"/>
<dbReference type="RefSeq" id="WP_047765572.1">
    <property type="nucleotide sequence ID" value="NZ_LAQL01000016.1"/>
</dbReference>
<comment type="function">
    <text evidence="9">Catalyzes the anaerobic formation of alpha-ketobutyrate and ammonia from threonine in a two-step reaction. The first step involved a dehydration of threonine and a production of enamine intermediates (aminocrotonate), which tautomerizes to its imine form (iminobutyrate). Both intermediates are unstable and short-lived. The second step is the nonenzymatic hydrolysis of the enamine/imine intermediates to form 2-ketobutyrate and free ammonia. In the low water environment of the cell, the second step is accelerated by RidA. TdcB also dehydrates serine to yield pyruvate via analogous enamine/imine intermediates.</text>
</comment>
<dbReference type="NCBIfam" id="NF005600">
    <property type="entry name" value="PRK07334.1"/>
    <property type="match status" value="1"/>
</dbReference>
<keyword evidence="14" id="KW-1185">Reference proteome</keyword>
<evidence type="ECO:0000256" key="6">
    <source>
        <dbReference type="ARBA" id="ARBA00022624"/>
    </source>
</evidence>
<keyword evidence="6" id="KW-0100">Branched-chain amino acid biosynthesis</keyword>
<evidence type="ECO:0000256" key="5">
    <source>
        <dbReference type="ARBA" id="ARBA00012096"/>
    </source>
</evidence>
<comment type="similarity">
    <text evidence="3">Belongs to the serine/threonine dehydratase family.</text>
</comment>
<dbReference type="InterPro" id="IPR005789">
    <property type="entry name" value="Thr_deHydtase_catblc"/>
</dbReference>
<dbReference type="PANTHER" id="PTHR48078:SF6">
    <property type="entry name" value="L-THREONINE DEHYDRATASE CATABOLIC TDCB"/>
    <property type="match status" value="1"/>
</dbReference>
<evidence type="ECO:0000256" key="2">
    <source>
        <dbReference type="ARBA" id="ARBA00004810"/>
    </source>
</evidence>
<evidence type="ECO:0000256" key="1">
    <source>
        <dbReference type="ARBA" id="ARBA00001933"/>
    </source>
</evidence>
<dbReference type="STRING" id="1489064.WH96_17710"/>
<dbReference type="PATRIC" id="fig|1489064.4.peg.540"/>
<feature type="domain" description="ACT" evidence="12">
    <location>
        <begin position="326"/>
        <end position="404"/>
    </location>
</feature>
<dbReference type="OrthoDB" id="9811476at2"/>
<organism evidence="13 14">
    <name type="scientific">Kiloniella spongiae</name>
    <dbReference type="NCBI Taxonomy" id="1489064"/>
    <lineage>
        <taxon>Bacteria</taxon>
        <taxon>Pseudomonadati</taxon>
        <taxon>Pseudomonadota</taxon>
        <taxon>Alphaproteobacteria</taxon>
        <taxon>Rhodospirillales</taxon>
        <taxon>Kiloniellaceae</taxon>
        <taxon>Kiloniella</taxon>
    </lineage>
</organism>
<dbReference type="CDD" id="cd04886">
    <property type="entry name" value="ACT_ThrD-II-like"/>
    <property type="match status" value="1"/>
</dbReference>
<dbReference type="PROSITE" id="PS51671">
    <property type="entry name" value="ACT"/>
    <property type="match status" value="1"/>
</dbReference>
<comment type="pathway">
    <text evidence="2">Amino-acid biosynthesis; L-isoleucine biosynthesis; 2-oxobutanoate from L-threonine: step 1/1.</text>
</comment>
<dbReference type="CDD" id="cd01562">
    <property type="entry name" value="Thr-dehyd"/>
    <property type="match status" value="1"/>
</dbReference>
<accession>A0A0H2MRN3</accession>
<evidence type="ECO:0000259" key="12">
    <source>
        <dbReference type="PROSITE" id="PS51671"/>
    </source>
</evidence>
<evidence type="ECO:0000256" key="9">
    <source>
        <dbReference type="ARBA" id="ARBA00025594"/>
    </source>
</evidence>
<dbReference type="InterPro" id="IPR044561">
    <property type="entry name" value="ACT_ThrD-II-like"/>
</dbReference>
<comment type="caution">
    <text evidence="13">The sequence shown here is derived from an EMBL/GenBank/DDBJ whole genome shotgun (WGS) entry which is preliminary data.</text>
</comment>
<keyword evidence="7" id="KW-0663">Pyridoxal phosphate</keyword>
<dbReference type="InterPro" id="IPR000634">
    <property type="entry name" value="Ser/Thr_deHydtase_PyrdxlP-BS"/>
</dbReference>
<name>A0A0H2MRN3_9PROT</name>
<dbReference type="GO" id="GO:0006567">
    <property type="term" value="P:L-threonine catabolic process"/>
    <property type="evidence" value="ECO:0007669"/>
    <property type="project" value="InterPro"/>
</dbReference>
<comment type="catalytic activity">
    <reaction evidence="11">
        <text>L-serine = pyruvate + NH4(+)</text>
        <dbReference type="Rhea" id="RHEA:19169"/>
        <dbReference type="ChEBI" id="CHEBI:15361"/>
        <dbReference type="ChEBI" id="CHEBI:28938"/>
        <dbReference type="ChEBI" id="CHEBI:33384"/>
        <dbReference type="EC" id="4.3.1.17"/>
    </reaction>
</comment>
<dbReference type="GO" id="GO:0009097">
    <property type="term" value="P:isoleucine biosynthetic process"/>
    <property type="evidence" value="ECO:0007669"/>
    <property type="project" value="UniProtKB-UniPathway"/>
</dbReference>
<dbReference type="UniPathway" id="UPA00047">
    <property type="reaction ID" value="UER00054"/>
</dbReference>
<evidence type="ECO:0000313" key="13">
    <source>
        <dbReference type="EMBL" id="KLN59340.1"/>
    </source>
</evidence>
<keyword evidence="6" id="KW-0412">Isoleucine biosynthesis</keyword>
<dbReference type="PANTHER" id="PTHR48078">
    <property type="entry name" value="THREONINE DEHYDRATASE, MITOCHONDRIAL-RELATED"/>
    <property type="match status" value="1"/>
</dbReference>
<dbReference type="Proteomes" id="UP000035444">
    <property type="component" value="Unassembled WGS sequence"/>
</dbReference>
<dbReference type="InterPro" id="IPR001926">
    <property type="entry name" value="TrpB-like_PALP"/>
</dbReference>
<dbReference type="Gene3D" id="3.30.70.260">
    <property type="match status" value="1"/>
</dbReference>
<dbReference type="Pfam" id="PF01842">
    <property type="entry name" value="ACT"/>
    <property type="match status" value="1"/>
</dbReference>
<dbReference type="SUPFAM" id="SSF53686">
    <property type="entry name" value="Tryptophan synthase beta subunit-like PLP-dependent enzymes"/>
    <property type="match status" value="1"/>
</dbReference>
<evidence type="ECO:0000256" key="4">
    <source>
        <dbReference type="ARBA" id="ARBA00012093"/>
    </source>
</evidence>
<dbReference type="InterPro" id="IPR045865">
    <property type="entry name" value="ACT-like_dom_sf"/>
</dbReference>
<dbReference type="FunFam" id="3.40.50.1100:FF:000007">
    <property type="entry name" value="L-threonine dehydratase catabolic TdcB"/>
    <property type="match status" value="1"/>
</dbReference>
<evidence type="ECO:0000256" key="11">
    <source>
        <dbReference type="ARBA" id="ARBA00049406"/>
    </source>
</evidence>
<dbReference type="GO" id="GO:0030170">
    <property type="term" value="F:pyridoxal phosphate binding"/>
    <property type="evidence" value="ECO:0007669"/>
    <property type="project" value="InterPro"/>
</dbReference>
<dbReference type="SUPFAM" id="SSF55021">
    <property type="entry name" value="ACT-like"/>
    <property type="match status" value="1"/>
</dbReference>
<evidence type="ECO:0000313" key="14">
    <source>
        <dbReference type="Proteomes" id="UP000035444"/>
    </source>
</evidence>
<evidence type="ECO:0000256" key="8">
    <source>
        <dbReference type="ARBA" id="ARBA00023239"/>
    </source>
</evidence>
<evidence type="ECO:0000256" key="3">
    <source>
        <dbReference type="ARBA" id="ARBA00010869"/>
    </source>
</evidence>
<evidence type="ECO:0000256" key="7">
    <source>
        <dbReference type="ARBA" id="ARBA00022898"/>
    </source>
</evidence>
<dbReference type="Pfam" id="PF00291">
    <property type="entry name" value="PALP"/>
    <property type="match status" value="1"/>
</dbReference>
<dbReference type="EC" id="4.3.1.17" evidence="4"/>
<gene>
    <name evidence="13" type="ORF">WH96_17710</name>
</gene>
<proteinExistence type="inferred from homology"/>
<dbReference type="PROSITE" id="PS00165">
    <property type="entry name" value="DEHYDRATASE_SER_THR"/>
    <property type="match status" value="1"/>
</dbReference>
<dbReference type="InterPro" id="IPR036052">
    <property type="entry name" value="TrpB-like_PALP_sf"/>
</dbReference>
<dbReference type="Gene3D" id="3.40.50.1100">
    <property type="match status" value="2"/>
</dbReference>
<dbReference type="GO" id="GO:0004794">
    <property type="term" value="F:threonine deaminase activity"/>
    <property type="evidence" value="ECO:0007669"/>
    <property type="project" value="UniProtKB-EC"/>
</dbReference>
<dbReference type="GO" id="GO:0006565">
    <property type="term" value="P:L-serine catabolic process"/>
    <property type="evidence" value="ECO:0007669"/>
    <property type="project" value="TreeGrafter"/>
</dbReference>
<keyword evidence="8" id="KW-0456">Lyase</keyword>
<reference evidence="13 14" key="1">
    <citation type="submission" date="2015-03" db="EMBL/GenBank/DDBJ databases">
        <title>Genome Sequence of Kiloniella spongiae MEBiC09566, isolated from a marine sponge.</title>
        <authorList>
            <person name="Shao Z."/>
            <person name="Wang L."/>
            <person name="Li X."/>
        </authorList>
    </citation>
    <scope>NUCLEOTIDE SEQUENCE [LARGE SCALE GENOMIC DNA]</scope>
    <source>
        <strain evidence="13 14">MEBiC09566</strain>
    </source>
</reference>
<evidence type="ECO:0000256" key="10">
    <source>
        <dbReference type="ARBA" id="ARBA00031418"/>
    </source>
</evidence>
<sequence length="406" mass="43900">MTVTIEDIRQAADEIRGEVVRTPFVHAKRLSKILGCELYLKLESQQFSGSFKDRGALYRIKNLTDAQKEKGVIAMSAGNHAQGVALHANRMGIPATIVMPETAPFSKIERTRALGAKVILSGETLDDSRKVVDEIVAKDGLTFVHPYDDEHVIAGQGTIGLEMLEEQPDLDAIIVPIGGGGILSGISLAANAINPGVKLYGVEANLFPSMSQAIKHQPATSGGSTMADGIAVKEPGIITREIIDKLVEDIFLVDESQIETAILTLVEEQKVVSEGAGATGVAAILNNPEKFKGKKIATVICGGNIDARMLSGLLMRGLMRDGRLVRIRTEMVDQPGLLAKISSEIGKARGNIIDVMHQRHFYDVPAKMVEIDFIIETRDSEHVDEIVECLKEMGIATRILSSRSTD</sequence>
<dbReference type="GO" id="GO:0003941">
    <property type="term" value="F:L-serine ammonia-lyase activity"/>
    <property type="evidence" value="ECO:0007669"/>
    <property type="project" value="UniProtKB-EC"/>
</dbReference>